<dbReference type="InterPro" id="IPR025405">
    <property type="entry name" value="DUF4131"/>
</dbReference>
<evidence type="ECO:0000256" key="5">
    <source>
        <dbReference type="ARBA" id="ARBA00023136"/>
    </source>
</evidence>
<feature type="transmembrane region" description="Helical" evidence="6">
    <location>
        <begin position="210"/>
        <end position="230"/>
    </location>
</feature>
<feature type="transmembrane region" description="Helical" evidence="6">
    <location>
        <begin position="164"/>
        <end position="181"/>
    </location>
</feature>
<sequence length="554" mass="62663">MDSLKVTGKILLDISKDPQHNSFKVDDEIITYTSLQDISPPLNPHQFDYRKYLEGLGINHQLRLSNDQFVLSKSSDATIFGIAASIRDQITNKLRQEAFGENELAIIQALLLGERNELTKAINTDYKDAGAFHILALSGLHVGIILGLLHFILSPLKFLPKGRIIKLATIVILLWGFAFLAGMSASILRAVTMFSFVAYALYLNRPTSHYNILALSLLFILLLFDPLLLFQVGFQLSYIAVFSILWIYPLLQNFWSPKNWILKRGWELLSVSIAAQLGVLPLSLYYFHQFPGLFFVSSLLILPFLAIILGMGILVITLALSNALPTFLVVIYDTTIRWMNTVIAWVAQQEGFIFRNISFDAVQLLLGYSIIISLISMLQKASFKRTTIFFITIICFQLWVLGVRYHGNKEEHIVVGHTGRNTTLLHQKGEKVMVYTNNWAHSERMATDYAVAKLTTKVAHQPLKNSFKIGTERVLVLDSSFASLPSNYNVGTILLTQSPKINLERLLDSVQPQIILADGSNYHSYIVRWKATCLKRKLPFHYTGEKGAYKFKIQ</sequence>
<evidence type="ECO:0000256" key="4">
    <source>
        <dbReference type="ARBA" id="ARBA00022989"/>
    </source>
</evidence>
<protein>
    <submittedName>
        <fullName evidence="9">Competence protein ComEC</fullName>
    </submittedName>
</protein>
<evidence type="ECO:0000313" key="9">
    <source>
        <dbReference type="EMBL" id="GGW34261.1"/>
    </source>
</evidence>
<comment type="subcellular location">
    <subcellularLocation>
        <location evidence="1">Cell membrane</location>
        <topology evidence="1">Multi-pass membrane protein</topology>
    </subcellularLocation>
</comment>
<dbReference type="InterPro" id="IPR052159">
    <property type="entry name" value="Competence_DNA_uptake"/>
</dbReference>
<dbReference type="EMBL" id="BMWP01000011">
    <property type="protein sequence ID" value="GGW34261.1"/>
    <property type="molecule type" value="Genomic_DNA"/>
</dbReference>
<feature type="domain" description="DUF4131" evidence="8">
    <location>
        <begin position="5"/>
        <end position="66"/>
    </location>
</feature>
<dbReference type="NCBIfam" id="TIGR00360">
    <property type="entry name" value="ComEC_N-term"/>
    <property type="match status" value="1"/>
</dbReference>
<gene>
    <name evidence="9" type="ORF">GCM10007383_19020</name>
</gene>
<dbReference type="GO" id="GO:0005886">
    <property type="term" value="C:plasma membrane"/>
    <property type="evidence" value="ECO:0007669"/>
    <property type="project" value="UniProtKB-SubCell"/>
</dbReference>
<keyword evidence="5 6" id="KW-0472">Membrane</keyword>
<reference evidence="9" key="1">
    <citation type="journal article" date="2014" name="Int. J. Syst. Evol. Microbiol.">
        <title>Complete genome sequence of Corynebacterium casei LMG S-19264T (=DSM 44701T), isolated from a smear-ripened cheese.</title>
        <authorList>
            <consortium name="US DOE Joint Genome Institute (JGI-PGF)"/>
            <person name="Walter F."/>
            <person name="Albersmeier A."/>
            <person name="Kalinowski J."/>
            <person name="Ruckert C."/>
        </authorList>
    </citation>
    <scope>NUCLEOTIDE SEQUENCE</scope>
    <source>
        <strain evidence="9">KCTC 12113</strain>
    </source>
</reference>
<evidence type="ECO:0000256" key="6">
    <source>
        <dbReference type="SAM" id="Phobius"/>
    </source>
</evidence>
<evidence type="ECO:0000256" key="1">
    <source>
        <dbReference type="ARBA" id="ARBA00004651"/>
    </source>
</evidence>
<keyword evidence="10" id="KW-1185">Reference proteome</keyword>
<organism evidence="9 10">
    <name type="scientific">Arenibacter certesii</name>
    <dbReference type="NCBI Taxonomy" id="228955"/>
    <lineage>
        <taxon>Bacteria</taxon>
        <taxon>Pseudomonadati</taxon>
        <taxon>Bacteroidota</taxon>
        <taxon>Flavobacteriia</taxon>
        <taxon>Flavobacteriales</taxon>
        <taxon>Flavobacteriaceae</taxon>
        <taxon>Arenibacter</taxon>
    </lineage>
</organism>
<comment type="caution">
    <text evidence="9">The sequence shown here is derived from an EMBL/GenBank/DDBJ whole genome shotgun (WGS) entry which is preliminary data.</text>
</comment>
<feature type="domain" description="ComEC/Rec2-related protein" evidence="7">
    <location>
        <begin position="110"/>
        <end position="379"/>
    </location>
</feature>
<dbReference type="Pfam" id="PF13567">
    <property type="entry name" value="DUF4131"/>
    <property type="match status" value="1"/>
</dbReference>
<dbReference type="Proteomes" id="UP000634668">
    <property type="component" value="Unassembled WGS sequence"/>
</dbReference>
<feature type="transmembrane region" description="Helical" evidence="6">
    <location>
        <begin position="236"/>
        <end position="256"/>
    </location>
</feature>
<dbReference type="AlphaFoldDB" id="A0A918IVN5"/>
<reference evidence="9" key="2">
    <citation type="submission" date="2020-09" db="EMBL/GenBank/DDBJ databases">
        <authorList>
            <person name="Sun Q."/>
            <person name="Kim S."/>
        </authorList>
    </citation>
    <scope>NUCLEOTIDE SEQUENCE</scope>
    <source>
        <strain evidence="9">KCTC 12113</strain>
    </source>
</reference>
<feature type="transmembrane region" description="Helical" evidence="6">
    <location>
        <begin position="387"/>
        <end position="405"/>
    </location>
</feature>
<evidence type="ECO:0000256" key="3">
    <source>
        <dbReference type="ARBA" id="ARBA00022692"/>
    </source>
</evidence>
<keyword evidence="3 6" id="KW-0812">Transmembrane</keyword>
<keyword evidence="2" id="KW-1003">Cell membrane</keyword>
<dbReference type="PANTHER" id="PTHR30619:SF1">
    <property type="entry name" value="RECOMBINATION PROTEIN 2"/>
    <property type="match status" value="1"/>
</dbReference>
<feature type="transmembrane region" description="Helical" evidence="6">
    <location>
        <begin position="268"/>
        <end position="287"/>
    </location>
</feature>
<accession>A0A918IVN5</accession>
<keyword evidence="4 6" id="KW-1133">Transmembrane helix</keyword>
<evidence type="ECO:0000256" key="2">
    <source>
        <dbReference type="ARBA" id="ARBA00022475"/>
    </source>
</evidence>
<evidence type="ECO:0000259" key="8">
    <source>
        <dbReference type="Pfam" id="PF13567"/>
    </source>
</evidence>
<dbReference type="InterPro" id="IPR004477">
    <property type="entry name" value="ComEC_N"/>
</dbReference>
<dbReference type="PANTHER" id="PTHR30619">
    <property type="entry name" value="DNA INTERNALIZATION/COMPETENCE PROTEIN COMEC/REC2"/>
    <property type="match status" value="1"/>
</dbReference>
<evidence type="ECO:0000259" key="7">
    <source>
        <dbReference type="Pfam" id="PF03772"/>
    </source>
</evidence>
<feature type="transmembrane region" description="Helical" evidence="6">
    <location>
        <begin position="293"/>
        <end position="320"/>
    </location>
</feature>
<feature type="transmembrane region" description="Helical" evidence="6">
    <location>
        <begin position="130"/>
        <end position="152"/>
    </location>
</feature>
<evidence type="ECO:0000313" key="10">
    <source>
        <dbReference type="Proteomes" id="UP000634668"/>
    </source>
</evidence>
<proteinExistence type="predicted"/>
<name>A0A918IVN5_9FLAO</name>
<feature type="transmembrane region" description="Helical" evidence="6">
    <location>
        <begin position="353"/>
        <end position="375"/>
    </location>
</feature>
<dbReference type="Pfam" id="PF03772">
    <property type="entry name" value="Competence"/>
    <property type="match status" value="1"/>
</dbReference>